<name>A0A0R2RIF5_9BACT</name>
<dbReference type="PANTHER" id="PTHR47561">
    <property type="entry name" value="POLYSACCHARIDE DEACETYLASE FAMILY PROTEIN (AFU_ORTHOLOGUE AFUA_6G05030)"/>
    <property type="match status" value="1"/>
</dbReference>
<dbReference type="GO" id="GO:0005975">
    <property type="term" value="P:carbohydrate metabolic process"/>
    <property type="evidence" value="ECO:0007669"/>
    <property type="project" value="InterPro"/>
</dbReference>
<organism evidence="2 3">
    <name type="scientific">Verrucomicrobia subdivision 6 bacterium BACL9 MAG-120507-bin52</name>
    <dbReference type="NCBI Taxonomy" id="1655590"/>
    <lineage>
        <taxon>Bacteria</taxon>
        <taxon>Pseudomonadati</taxon>
        <taxon>Verrucomicrobiota</taxon>
        <taxon>Verrucomicrobiia</taxon>
        <taxon>Verrucomicrobiales</taxon>
        <taxon>Verrucomicrobia subdivision 6</taxon>
    </lineage>
</organism>
<reference evidence="2 3" key="1">
    <citation type="submission" date="2015-10" db="EMBL/GenBank/DDBJ databases">
        <title>Metagenome-Assembled Genomes uncover a global brackish microbiome.</title>
        <authorList>
            <person name="Hugerth L.W."/>
            <person name="Larsson J."/>
            <person name="Alneberg J."/>
            <person name="Lindh M.V."/>
            <person name="Legrand C."/>
            <person name="Pinhassi J."/>
            <person name="Andersson A.F."/>
        </authorList>
    </citation>
    <scope>NUCLEOTIDE SEQUENCE [LARGE SCALE GENOMIC DNA]</scope>
    <source>
        <strain evidence="2">BACL18 MAG-120507-bin52</strain>
    </source>
</reference>
<evidence type="ECO:0000259" key="1">
    <source>
        <dbReference type="Pfam" id="PF01522"/>
    </source>
</evidence>
<protein>
    <recommendedName>
        <fullName evidence="1">NodB homology domain-containing protein</fullName>
    </recommendedName>
</protein>
<accession>A0A0R2RIF5</accession>
<dbReference type="Gene3D" id="3.20.20.370">
    <property type="entry name" value="Glycoside hydrolase/deacetylase"/>
    <property type="match status" value="1"/>
</dbReference>
<evidence type="ECO:0000313" key="3">
    <source>
        <dbReference type="Proteomes" id="UP000051269"/>
    </source>
</evidence>
<dbReference type="PANTHER" id="PTHR47561:SF1">
    <property type="entry name" value="POLYSACCHARIDE DEACETYLASE FAMILY PROTEIN (AFU_ORTHOLOGUE AFUA_6G05030)"/>
    <property type="match status" value="1"/>
</dbReference>
<sequence length="261" mass="29784">MNSILLTWDIEEYDFPADFGAHPLPDEGIERGCQIWQDWLRLSDGWNFPGTTFCTARLAQSAPTLLRETAQRGHEIASHGWSHQTGADLQLSASRTLLQDLSGQQVLGFRSPRLKTINKAEITEAGFRYDASLNPTWIPGRYDHRREPRRPFQIGPLWEVPAAVLPGIRFPLFWASFHILPLPIYLALCSQVLQLDGLLCLYFHPWELSALSEPKLPRWLVRRTQAERINRMGKLCLGLQRLGRFMPVASYLGLGMQVTRP</sequence>
<proteinExistence type="predicted"/>
<dbReference type="GO" id="GO:0016810">
    <property type="term" value="F:hydrolase activity, acting on carbon-nitrogen (but not peptide) bonds"/>
    <property type="evidence" value="ECO:0007669"/>
    <property type="project" value="InterPro"/>
</dbReference>
<dbReference type="SUPFAM" id="SSF88713">
    <property type="entry name" value="Glycoside hydrolase/deacetylase"/>
    <property type="match status" value="1"/>
</dbReference>
<comment type="caution">
    <text evidence="2">The sequence shown here is derived from an EMBL/GenBank/DDBJ whole genome shotgun (WGS) entry which is preliminary data.</text>
</comment>
<dbReference type="InterPro" id="IPR011330">
    <property type="entry name" value="Glyco_hydro/deAcase_b/a-brl"/>
</dbReference>
<dbReference type="AlphaFoldDB" id="A0A0R2RIF5"/>
<dbReference type="EMBL" id="LIBO01000270">
    <property type="protein sequence ID" value="KRO60672.1"/>
    <property type="molecule type" value="Genomic_DNA"/>
</dbReference>
<gene>
    <name evidence="2" type="ORF">ABR82_00910</name>
</gene>
<evidence type="ECO:0000313" key="2">
    <source>
        <dbReference type="EMBL" id="KRO60672.1"/>
    </source>
</evidence>
<dbReference type="InterPro" id="IPR002509">
    <property type="entry name" value="NODB_dom"/>
</dbReference>
<feature type="domain" description="NodB homology" evidence="1">
    <location>
        <begin position="40"/>
        <end position="115"/>
    </location>
</feature>
<dbReference type="Pfam" id="PF01522">
    <property type="entry name" value="Polysacc_deac_1"/>
    <property type="match status" value="1"/>
</dbReference>
<dbReference type="Proteomes" id="UP000051269">
    <property type="component" value="Unassembled WGS sequence"/>
</dbReference>